<dbReference type="STRING" id="683228.GA0070617_5804"/>
<evidence type="ECO:0000256" key="2">
    <source>
        <dbReference type="ARBA" id="ARBA00022679"/>
    </source>
</evidence>
<gene>
    <name evidence="8" type="ORF">GA0070617_5804</name>
</gene>
<keyword evidence="9" id="KW-1185">Reference proteome</keyword>
<keyword evidence="1" id="KW-0028">Amino-acid biosynthesis</keyword>
<dbReference type="NCBIfam" id="TIGR00761">
    <property type="entry name" value="argB"/>
    <property type="match status" value="1"/>
</dbReference>
<dbReference type="GO" id="GO:0003991">
    <property type="term" value="F:acetylglutamate kinase activity"/>
    <property type="evidence" value="ECO:0007669"/>
    <property type="project" value="TreeGrafter"/>
</dbReference>
<dbReference type="GO" id="GO:0005737">
    <property type="term" value="C:cytoplasm"/>
    <property type="evidence" value="ECO:0007669"/>
    <property type="project" value="InterPro"/>
</dbReference>
<evidence type="ECO:0000313" key="8">
    <source>
        <dbReference type="EMBL" id="SCL65565.1"/>
    </source>
</evidence>
<dbReference type="InterPro" id="IPR001048">
    <property type="entry name" value="Asp/Glu/Uridylate_kinase"/>
</dbReference>
<dbReference type="PRINTS" id="PR00474">
    <property type="entry name" value="GLU5KINASE"/>
</dbReference>
<dbReference type="Pfam" id="PF00696">
    <property type="entry name" value="AA_kinase"/>
    <property type="match status" value="1"/>
</dbReference>
<feature type="domain" description="Aspartate/glutamate/uridylate kinase" evidence="7">
    <location>
        <begin position="6"/>
        <end position="254"/>
    </location>
</feature>
<evidence type="ECO:0000256" key="5">
    <source>
        <dbReference type="ARBA" id="ARBA00022840"/>
    </source>
</evidence>
<keyword evidence="4 8" id="KW-0418">Kinase</keyword>
<evidence type="ECO:0000256" key="4">
    <source>
        <dbReference type="ARBA" id="ARBA00022777"/>
    </source>
</evidence>
<dbReference type="InterPro" id="IPR004662">
    <property type="entry name" value="AcgluKinase_fam"/>
</dbReference>
<evidence type="ECO:0000256" key="1">
    <source>
        <dbReference type="ARBA" id="ARBA00022605"/>
    </source>
</evidence>
<dbReference type="PANTHER" id="PTHR23342">
    <property type="entry name" value="N-ACETYLGLUTAMATE SYNTHASE"/>
    <property type="match status" value="1"/>
</dbReference>
<dbReference type="PIRSF" id="PIRSF000728">
    <property type="entry name" value="NAGK"/>
    <property type="match status" value="1"/>
</dbReference>
<dbReference type="PANTHER" id="PTHR23342:SF20">
    <property type="entry name" value="[LYSW]-AMINOADIPATE KINASE"/>
    <property type="match status" value="1"/>
</dbReference>
<evidence type="ECO:0000256" key="6">
    <source>
        <dbReference type="ARBA" id="ARBA00029440"/>
    </source>
</evidence>
<reference evidence="8 9" key="1">
    <citation type="submission" date="2016-06" db="EMBL/GenBank/DDBJ databases">
        <authorList>
            <person name="Kjaerup R.B."/>
            <person name="Dalgaard T.S."/>
            <person name="Juul-Madsen H.R."/>
        </authorList>
    </citation>
    <scope>NUCLEOTIDE SEQUENCE [LARGE SCALE GENOMIC DNA]</scope>
    <source>
        <strain evidence="8 9">DSM 45577</strain>
    </source>
</reference>
<dbReference type="InterPro" id="IPR001057">
    <property type="entry name" value="Glu/AcGlu_kinase"/>
</dbReference>
<dbReference type="SUPFAM" id="SSF53633">
    <property type="entry name" value="Carbamate kinase-like"/>
    <property type="match status" value="1"/>
</dbReference>
<evidence type="ECO:0000256" key="3">
    <source>
        <dbReference type="ARBA" id="ARBA00022741"/>
    </source>
</evidence>
<protein>
    <submittedName>
        <fullName evidence="8">N-acetylglutamate kinase</fullName>
    </submittedName>
</protein>
<dbReference type="RefSeq" id="WP_217628884.1">
    <property type="nucleotide sequence ID" value="NZ_BMMJ01000003.1"/>
</dbReference>
<dbReference type="GO" id="GO:0006526">
    <property type="term" value="P:L-arginine biosynthetic process"/>
    <property type="evidence" value="ECO:0007669"/>
    <property type="project" value="TreeGrafter"/>
</dbReference>
<comment type="pathway">
    <text evidence="6">Amino-acid biosynthesis.</text>
</comment>
<dbReference type="NCBIfam" id="NF010659">
    <property type="entry name" value="PRK14058.1-1"/>
    <property type="match status" value="1"/>
</dbReference>
<keyword evidence="5" id="KW-0067">ATP-binding</keyword>
<organism evidence="8 9">
    <name type="scientific">Micromonospora yangpuensis</name>
    <dbReference type="NCBI Taxonomy" id="683228"/>
    <lineage>
        <taxon>Bacteria</taxon>
        <taxon>Bacillati</taxon>
        <taxon>Actinomycetota</taxon>
        <taxon>Actinomycetes</taxon>
        <taxon>Micromonosporales</taxon>
        <taxon>Micromonosporaceae</taxon>
        <taxon>Micromonospora</taxon>
    </lineage>
</organism>
<evidence type="ECO:0000259" key="7">
    <source>
        <dbReference type="Pfam" id="PF00696"/>
    </source>
</evidence>
<keyword evidence="3" id="KW-0547">Nucleotide-binding</keyword>
<dbReference type="EMBL" id="FMIA01000002">
    <property type="protein sequence ID" value="SCL65565.1"/>
    <property type="molecule type" value="Genomic_DNA"/>
</dbReference>
<dbReference type="AlphaFoldDB" id="A0A1C6VGZ1"/>
<accession>A0A1C6VGZ1</accession>
<keyword evidence="2" id="KW-0808">Transferase</keyword>
<sequence length="284" mass="28954">MMDDQITVVKCGGAATIAHDALCAEIAALQRNGRRVLLVHGGAAELDRLAARLGLPQRRLTTPSGSSSRYTDPATLEVLTMALAGKVKPGLLAALARAGARAVGLTGLDAGLLTARRTAVHRAVLDGRKVVIRDDHNGRLTRVDPQLLRTLFAADVVPVVSPPALGEDGHPVNVDADRVATALAGALGAAELVFLTGAPGLLRDPADETSVVGRLELSPAEPPSPEIAGAGMTVKLQAAHDALLAGVGRVLIADGRRTGPLTAALAGQGTTVTLSEPVRTPAGS</sequence>
<proteinExistence type="predicted"/>
<dbReference type="Proteomes" id="UP000198937">
    <property type="component" value="Unassembled WGS sequence"/>
</dbReference>
<name>A0A1C6VGZ1_9ACTN</name>
<dbReference type="InterPro" id="IPR036393">
    <property type="entry name" value="AceGlu_kinase-like_sf"/>
</dbReference>
<dbReference type="Gene3D" id="3.40.1160.10">
    <property type="entry name" value="Acetylglutamate kinase-like"/>
    <property type="match status" value="1"/>
</dbReference>
<dbReference type="GO" id="GO:0005524">
    <property type="term" value="F:ATP binding"/>
    <property type="evidence" value="ECO:0007669"/>
    <property type="project" value="UniProtKB-KW"/>
</dbReference>
<evidence type="ECO:0000313" key="9">
    <source>
        <dbReference type="Proteomes" id="UP000198937"/>
    </source>
</evidence>